<evidence type="ECO:0000256" key="2">
    <source>
        <dbReference type="ARBA" id="ARBA00022505"/>
    </source>
</evidence>
<evidence type="ECO:0000256" key="6">
    <source>
        <dbReference type="ARBA" id="ARBA00062515"/>
    </source>
</evidence>
<dbReference type="Gene3D" id="3.40.190.10">
    <property type="entry name" value="Periplasmic binding protein-like II"/>
    <property type="match status" value="2"/>
</dbReference>
<accession>A0A1H1XKY5</accession>
<dbReference type="InterPro" id="IPR005950">
    <property type="entry name" value="ModA"/>
</dbReference>
<dbReference type="InterPro" id="IPR050682">
    <property type="entry name" value="ModA/WtpA"/>
</dbReference>
<keyword evidence="3 7" id="KW-0479">Metal-binding</keyword>
<feature type="binding site" evidence="7">
    <location>
        <position position="169"/>
    </location>
    <ligand>
        <name>molybdate</name>
        <dbReference type="ChEBI" id="CHEBI:36264"/>
    </ligand>
</feature>
<dbReference type="OrthoDB" id="9785015at2"/>
<gene>
    <name evidence="9" type="ORF">SAMN05216221_3469</name>
</gene>
<dbReference type="EMBL" id="LT629751">
    <property type="protein sequence ID" value="SDT09975.1"/>
    <property type="molecule type" value="Genomic_DNA"/>
</dbReference>
<dbReference type="CDD" id="cd13539">
    <property type="entry name" value="PBP2_AvModA"/>
    <property type="match status" value="1"/>
</dbReference>
<dbReference type="Proteomes" id="UP000243359">
    <property type="component" value="Chromosome I"/>
</dbReference>
<dbReference type="PIRSF" id="PIRSF004846">
    <property type="entry name" value="ModA"/>
    <property type="match status" value="1"/>
</dbReference>
<dbReference type="GO" id="GO:0015689">
    <property type="term" value="P:molybdate ion transport"/>
    <property type="evidence" value="ECO:0007669"/>
    <property type="project" value="InterPro"/>
</dbReference>
<dbReference type="InterPro" id="IPR044084">
    <property type="entry name" value="AvModA-like_subst-bd"/>
</dbReference>
<dbReference type="AlphaFoldDB" id="A0A1H1XKY5"/>
<comment type="similarity">
    <text evidence="1">Belongs to the bacterial solute-binding protein ModA family.</text>
</comment>
<sequence>MSNPLPRLLGPLLLALAPFGLAHAGEVQVAVAANFAAPMEALARDFAQSSGHQAKLAFGATGKFYAQISHGAPFEVFLSADSKTPARLAGEGYAVAGSQFTYATGQLVLWSARADLVDGEGAVLRQGRFAHLAIANPNTAPYGAAALQTLQALDLQDALKGKLVQGESIAQAHQFVASGNAELGFVALSQVYQDGRITAGSAWQVPARLHAPLTQDAVLLKAGASNPAARELLDYLRTPQARTVIARYGYVVD</sequence>
<keyword evidence="5" id="KW-0826">Tungsten</keyword>
<keyword evidence="4 8" id="KW-0732">Signal</keyword>
<organism evidence="9 10">
    <name type="scientific">Pseudomonas oryzae</name>
    <dbReference type="NCBI Taxonomy" id="1392877"/>
    <lineage>
        <taxon>Bacteria</taxon>
        <taxon>Pseudomonadati</taxon>
        <taxon>Pseudomonadota</taxon>
        <taxon>Gammaproteobacteria</taxon>
        <taxon>Pseudomonadales</taxon>
        <taxon>Pseudomonadaceae</taxon>
        <taxon>Pseudomonas</taxon>
    </lineage>
</organism>
<protein>
    <submittedName>
        <fullName evidence="9">Molybdate transport system substrate-binding protein</fullName>
    </submittedName>
</protein>
<dbReference type="STRING" id="1392877.SAMN05216221_3469"/>
<feature type="chain" id="PRO_5009265634" evidence="8">
    <location>
        <begin position="25"/>
        <end position="253"/>
    </location>
</feature>
<evidence type="ECO:0000313" key="9">
    <source>
        <dbReference type="EMBL" id="SDT09975.1"/>
    </source>
</evidence>
<dbReference type="RefSeq" id="WP_090350819.1">
    <property type="nucleotide sequence ID" value="NZ_LT629751.1"/>
</dbReference>
<comment type="subunit">
    <text evidence="6">The complex is composed of two ATP-binding proteins (ModC), two transmembrane proteins (ModB) and a solute-binding protein (ModA).</text>
</comment>
<dbReference type="GO" id="GO:0046872">
    <property type="term" value="F:metal ion binding"/>
    <property type="evidence" value="ECO:0007669"/>
    <property type="project" value="UniProtKB-KW"/>
</dbReference>
<evidence type="ECO:0000256" key="5">
    <source>
        <dbReference type="ARBA" id="ARBA00023245"/>
    </source>
</evidence>
<reference evidence="10" key="1">
    <citation type="submission" date="2016-10" db="EMBL/GenBank/DDBJ databases">
        <authorList>
            <person name="Varghese N."/>
            <person name="Submissions S."/>
        </authorList>
    </citation>
    <scope>NUCLEOTIDE SEQUENCE [LARGE SCALE GENOMIC DNA]</scope>
    <source>
        <strain evidence="10">KCTC 32247</strain>
    </source>
</reference>
<dbReference type="GO" id="GO:1901359">
    <property type="term" value="F:tungstate binding"/>
    <property type="evidence" value="ECO:0007669"/>
    <property type="project" value="UniProtKB-ARBA"/>
</dbReference>
<keyword evidence="2 7" id="KW-0500">Molybdenum</keyword>
<dbReference type="PANTHER" id="PTHR30632">
    <property type="entry name" value="MOLYBDATE-BINDING PERIPLASMIC PROTEIN"/>
    <property type="match status" value="1"/>
</dbReference>
<dbReference type="PANTHER" id="PTHR30632:SF14">
    <property type="entry name" value="TUNGSTATE_MOLYBDATE_CHROMATE-BINDING PROTEIN MODA"/>
    <property type="match status" value="1"/>
</dbReference>
<dbReference type="Pfam" id="PF13531">
    <property type="entry name" value="SBP_bac_11"/>
    <property type="match status" value="1"/>
</dbReference>
<name>A0A1H1XKY5_9PSED</name>
<dbReference type="SUPFAM" id="SSF53850">
    <property type="entry name" value="Periplasmic binding protein-like II"/>
    <property type="match status" value="1"/>
</dbReference>
<dbReference type="NCBIfam" id="TIGR01256">
    <property type="entry name" value="modA"/>
    <property type="match status" value="1"/>
</dbReference>
<evidence type="ECO:0000256" key="7">
    <source>
        <dbReference type="PIRSR" id="PIRSR004846-1"/>
    </source>
</evidence>
<feature type="signal peptide" evidence="8">
    <location>
        <begin position="1"/>
        <end position="24"/>
    </location>
</feature>
<evidence type="ECO:0000256" key="3">
    <source>
        <dbReference type="ARBA" id="ARBA00022723"/>
    </source>
</evidence>
<dbReference type="GO" id="GO:0030973">
    <property type="term" value="F:molybdate ion binding"/>
    <property type="evidence" value="ECO:0007669"/>
    <property type="project" value="InterPro"/>
</dbReference>
<evidence type="ECO:0000256" key="8">
    <source>
        <dbReference type="SAM" id="SignalP"/>
    </source>
</evidence>
<proteinExistence type="inferred from homology"/>
<evidence type="ECO:0000256" key="4">
    <source>
        <dbReference type="ARBA" id="ARBA00022729"/>
    </source>
</evidence>
<feature type="binding site" evidence="7">
    <location>
        <position position="61"/>
    </location>
    <ligand>
        <name>molybdate</name>
        <dbReference type="ChEBI" id="CHEBI:36264"/>
    </ligand>
</feature>
<evidence type="ECO:0000313" key="10">
    <source>
        <dbReference type="Proteomes" id="UP000243359"/>
    </source>
</evidence>
<evidence type="ECO:0000256" key="1">
    <source>
        <dbReference type="ARBA" id="ARBA00009175"/>
    </source>
</evidence>
<dbReference type="FunFam" id="3.40.190.10:FF:000035">
    <property type="entry name" value="Molybdate ABC transporter substrate-binding protein"/>
    <property type="match status" value="1"/>
</dbReference>
<keyword evidence="10" id="KW-1185">Reference proteome</keyword>